<dbReference type="Proteomes" id="UP000799437">
    <property type="component" value="Unassembled WGS sequence"/>
</dbReference>
<feature type="domain" description="CAP-Gly" evidence="7">
    <location>
        <begin position="183"/>
        <end position="219"/>
    </location>
</feature>
<keyword evidence="2" id="KW-0963">Cytoplasm</keyword>
<dbReference type="InterPro" id="IPR045172">
    <property type="entry name" value="TBCB_Ubl"/>
</dbReference>
<dbReference type="InterPro" id="IPR029071">
    <property type="entry name" value="Ubiquitin-like_domsf"/>
</dbReference>
<dbReference type="AlphaFoldDB" id="A0A6A6W0K5"/>
<evidence type="ECO:0000256" key="4">
    <source>
        <dbReference type="ARBA" id="ARBA00025779"/>
    </source>
</evidence>
<dbReference type="GO" id="GO:0007021">
    <property type="term" value="P:tubulin complex assembly"/>
    <property type="evidence" value="ECO:0007669"/>
    <property type="project" value="InterPro"/>
</dbReference>
<dbReference type="PANTHER" id="PTHR18916:SF85">
    <property type="entry name" value="TUBULIN-FOLDING COFACTOR B"/>
    <property type="match status" value="1"/>
</dbReference>
<dbReference type="GeneID" id="54485611"/>
<feature type="region of interest" description="Disordered" evidence="5">
    <location>
        <begin position="1"/>
        <end position="23"/>
    </location>
</feature>
<dbReference type="GO" id="GO:0005634">
    <property type="term" value="C:nucleus"/>
    <property type="evidence" value="ECO:0007669"/>
    <property type="project" value="TreeGrafter"/>
</dbReference>
<dbReference type="GO" id="GO:0005938">
    <property type="term" value="C:cell cortex"/>
    <property type="evidence" value="ECO:0007669"/>
    <property type="project" value="TreeGrafter"/>
</dbReference>
<evidence type="ECO:0000256" key="3">
    <source>
        <dbReference type="ARBA" id="ARBA00023186"/>
    </source>
</evidence>
<dbReference type="PROSITE" id="PS50053">
    <property type="entry name" value="UBIQUITIN_2"/>
    <property type="match status" value="1"/>
</dbReference>
<dbReference type="SMART" id="SM01052">
    <property type="entry name" value="CAP_GLY"/>
    <property type="match status" value="1"/>
</dbReference>
<dbReference type="InterPro" id="IPR036859">
    <property type="entry name" value="CAP-Gly_dom_sf"/>
</dbReference>
<organism evidence="8 9">
    <name type="scientific">Pseudovirgaria hyperparasitica</name>
    <dbReference type="NCBI Taxonomy" id="470096"/>
    <lineage>
        <taxon>Eukaryota</taxon>
        <taxon>Fungi</taxon>
        <taxon>Dikarya</taxon>
        <taxon>Ascomycota</taxon>
        <taxon>Pezizomycotina</taxon>
        <taxon>Dothideomycetes</taxon>
        <taxon>Dothideomycetes incertae sedis</taxon>
        <taxon>Acrospermales</taxon>
        <taxon>Acrospermaceae</taxon>
        <taxon>Pseudovirgaria</taxon>
    </lineage>
</organism>
<evidence type="ECO:0000256" key="2">
    <source>
        <dbReference type="ARBA" id="ARBA00022490"/>
    </source>
</evidence>
<accession>A0A6A6W0K5</accession>
<dbReference type="GO" id="GO:0043014">
    <property type="term" value="F:alpha-tubulin binding"/>
    <property type="evidence" value="ECO:0007669"/>
    <property type="project" value="InterPro"/>
</dbReference>
<dbReference type="GO" id="GO:0051010">
    <property type="term" value="F:microtubule plus-end binding"/>
    <property type="evidence" value="ECO:0007669"/>
    <property type="project" value="TreeGrafter"/>
</dbReference>
<proteinExistence type="inferred from homology"/>
<dbReference type="OrthoDB" id="5295208at2759"/>
<protein>
    <recommendedName>
        <fullName evidence="10">CAP-Gly domain-containing protein</fullName>
    </recommendedName>
</protein>
<sequence length="240" mass="26559">MDSMQSQPDVPMLVTSATTKSERRITPSWSIAQLKTRLEPITGIPASAQRLTIQGAPVEAVDEESVQLAAYPLQAYAEIYVHDTRPAAARVDFSDVSAVPKYVMPENEYESRSDSVLAWKKSQKLGRFDPDAPSLEQQKILELEQEIKDKDLRVSRRCRLLPSSTPRHGEIRYVGLISQLPGPGPWVGVALDEPTGKNDGSVKGSRYFTCNANCGVFVRPERVEAGDFGIISIDDDLEEI</sequence>
<dbReference type="GO" id="GO:0035371">
    <property type="term" value="C:microtubule plus-end"/>
    <property type="evidence" value="ECO:0007669"/>
    <property type="project" value="TreeGrafter"/>
</dbReference>
<dbReference type="Gene3D" id="3.10.20.90">
    <property type="entry name" value="Phosphatidylinositol 3-kinase Catalytic Subunit, Chain A, domain 1"/>
    <property type="match status" value="1"/>
</dbReference>
<evidence type="ECO:0000259" key="7">
    <source>
        <dbReference type="PROSITE" id="PS50245"/>
    </source>
</evidence>
<dbReference type="InterPro" id="IPR000626">
    <property type="entry name" value="Ubiquitin-like_dom"/>
</dbReference>
<keyword evidence="3" id="KW-0143">Chaperone</keyword>
<dbReference type="InterPro" id="IPR000938">
    <property type="entry name" value="CAP-Gly_domain"/>
</dbReference>
<evidence type="ECO:0000313" key="9">
    <source>
        <dbReference type="Proteomes" id="UP000799437"/>
    </source>
</evidence>
<evidence type="ECO:0000259" key="6">
    <source>
        <dbReference type="PROSITE" id="PS50053"/>
    </source>
</evidence>
<reference evidence="8" key="1">
    <citation type="journal article" date="2020" name="Stud. Mycol.">
        <title>101 Dothideomycetes genomes: a test case for predicting lifestyles and emergence of pathogens.</title>
        <authorList>
            <person name="Haridas S."/>
            <person name="Albert R."/>
            <person name="Binder M."/>
            <person name="Bloem J."/>
            <person name="Labutti K."/>
            <person name="Salamov A."/>
            <person name="Andreopoulos B."/>
            <person name="Baker S."/>
            <person name="Barry K."/>
            <person name="Bills G."/>
            <person name="Bluhm B."/>
            <person name="Cannon C."/>
            <person name="Castanera R."/>
            <person name="Culley D."/>
            <person name="Daum C."/>
            <person name="Ezra D."/>
            <person name="Gonzalez J."/>
            <person name="Henrissat B."/>
            <person name="Kuo A."/>
            <person name="Liang C."/>
            <person name="Lipzen A."/>
            <person name="Lutzoni F."/>
            <person name="Magnuson J."/>
            <person name="Mondo S."/>
            <person name="Nolan M."/>
            <person name="Ohm R."/>
            <person name="Pangilinan J."/>
            <person name="Park H.-J."/>
            <person name="Ramirez L."/>
            <person name="Alfaro M."/>
            <person name="Sun H."/>
            <person name="Tritt A."/>
            <person name="Yoshinaga Y."/>
            <person name="Zwiers L.-H."/>
            <person name="Turgeon B."/>
            <person name="Goodwin S."/>
            <person name="Spatafora J."/>
            <person name="Crous P."/>
            <person name="Grigoriev I."/>
        </authorList>
    </citation>
    <scope>NUCLEOTIDE SEQUENCE</scope>
    <source>
        <strain evidence="8">CBS 121739</strain>
    </source>
</reference>
<dbReference type="EMBL" id="ML996578">
    <property type="protein sequence ID" value="KAF2755107.1"/>
    <property type="molecule type" value="Genomic_DNA"/>
</dbReference>
<evidence type="ECO:0000313" key="8">
    <source>
        <dbReference type="EMBL" id="KAF2755107.1"/>
    </source>
</evidence>
<keyword evidence="9" id="KW-1185">Reference proteome</keyword>
<comment type="subcellular location">
    <subcellularLocation>
        <location evidence="1">Cytoplasm</location>
    </subcellularLocation>
</comment>
<dbReference type="PROSITE" id="PS50245">
    <property type="entry name" value="CAP_GLY_2"/>
    <property type="match status" value="1"/>
</dbReference>
<evidence type="ECO:0000256" key="5">
    <source>
        <dbReference type="SAM" id="MobiDB-lite"/>
    </source>
</evidence>
<dbReference type="PROSITE" id="PS00845">
    <property type="entry name" value="CAP_GLY_1"/>
    <property type="match status" value="1"/>
</dbReference>
<dbReference type="SUPFAM" id="SSF74924">
    <property type="entry name" value="Cap-Gly domain"/>
    <property type="match status" value="1"/>
</dbReference>
<dbReference type="RefSeq" id="XP_033597558.1">
    <property type="nucleotide sequence ID" value="XM_033744557.1"/>
</dbReference>
<dbReference type="Pfam" id="PF14560">
    <property type="entry name" value="Ubiquitin_2"/>
    <property type="match status" value="1"/>
</dbReference>
<dbReference type="SUPFAM" id="SSF54236">
    <property type="entry name" value="Ubiquitin-like"/>
    <property type="match status" value="1"/>
</dbReference>
<gene>
    <name evidence="8" type="ORF">EJ05DRAFT_478914</name>
</gene>
<dbReference type="Pfam" id="PF01302">
    <property type="entry name" value="CAP_GLY"/>
    <property type="match status" value="1"/>
</dbReference>
<dbReference type="CDD" id="cd01789">
    <property type="entry name" value="Ubl_TBCB"/>
    <property type="match status" value="1"/>
</dbReference>
<dbReference type="Gene3D" id="2.30.30.190">
    <property type="entry name" value="CAP Gly-rich-like domain"/>
    <property type="match status" value="1"/>
</dbReference>
<feature type="domain" description="Ubiquitin-like" evidence="6">
    <location>
        <begin position="10"/>
        <end position="88"/>
    </location>
</feature>
<name>A0A6A6W0K5_9PEZI</name>
<dbReference type="GO" id="GO:0007023">
    <property type="term" value="P:post-chaperonin tubulin folding pathway"/>
    <property type="evidence" value="ECO:0007669"/>
    <property type="project" value="InterPro"/>
</dbReference>
<evidence type="ECO:0008006" key="10">
    <source>
        <dbReference type="Google" id="ProtNLM"/>
    </source>
</evidence>
<dbReference type="PANTHER" id="PTHR18916">
    <property type="entry name" value="DYNACTIN 1-RELATED MICROTUBULE-BINDING"/>
    <property type="match status" value="1"/>
</dbReference>
<dbReference type="GO" id="GO:0031122">
    <property type="term" value="P:cytoplasmic microtubule organization"/>
    <property type="evidence" value="ECO:0007669"/>
    <property type="project" value="TreeGrafter"/>
</dbReference>
<evidence type="ECO:0000256" key="1">
    <source>
        <dbReference type="ARBA" id="ARBA00004496"/>
    </source>
</evidence>
<dbReference type="SMART" id="SM00213">
    <property type="entry name" value="UBQ"/>
    <property type="match status" value="1"/>
</dbReference>
<comment type="similarity">
    <text evidence="4">Belongs to the TBCB family.</text>
</comment>